<dbReference type="InterPro" id="IPR036412">
    <property type="entry name" value="HAD-like_sf"/>
</dbReference>
<dbReference type="RefSeq" id="WP_162788377.1">
    <property type="nucleotide sequence ID" value="NZ_CP015163.1"/>
</dbReference>
<organism evidence="1 2">
    <name type="scientific">Amycolatopsis albispora</name>
    <dbReference type="NCBI Taxonomy" id="1804986"/>
    <lineage>
        <taxon>Bacteria</taxon>
        <taxon>Bacillati</taxon>
        <taxon>Actinomycetota</taxon>
        <taxon>Actinomycetes</taxon>
        <taxon>Pseudonocardiales</taxon>
        <taxon>Pseudonocardiaceae</taxon>
        <taxon>Amycolatopsis</taxon>
    </lineage>
</organism>
<dbReference type="InterPro" id="IPR023214">
    <property type="entry name" value="HAD_sf"/>
</dbReference>
<protein>
    <recommendedName>
        <fullName evidence="3">Haloacid dehalogenase</fullName>
    </recommendedName>
</protein>
<name>A0A344L3G7_9PSEU</name>
<dbReference type="Proteomes" id="UP000250434">
    <property type="component" value="Chromosome"/>
</dbReference>
<dbReference type="EMBL" id="CP015163">
    <property type="protein sequence ID" value="AXB42591.1"/>
    <property type="molecule type" value="Genomic_DNA"/>
</dbReference>
<keyword evidence="2" id="KW-1185">Reference proteome</keyword>
<dbReference type="AlphaFoldDB" id="A0A344L3G7"/>
<dbReference type="PANTHER" id="PTHR47478">
    <property type="match status" value="1"/>
</dbReference>
<dbReference type="KEGG" id="aab:A4R43_08655"/>
<accession>A0A344L3G7</accession>
<proteinExistence type="predicted"/>
<evidence type="ECO:0008006" key="3">
    <source>
        <dbReference type="Google" id="ProtNLM"/>
    </source>
</evidence>
<reference evidence="1 2" key="1">
    <citation type="submission" date="2016-04" db="EMBL/GenBank/DDBJ databases">
        <title>Complete genome sequence and analysis of deep-sea sediment isolate, Amycolatopsis sp. WP1.</title>
        <authorList>
            <person name="Wang H."/>
            <person name="Chen S."/>
            <person name="Wu Q."/>
        </authorList>
    </citation>
    <scope>NUCLEOTIDE SEQUENCE [LARGE SCALE GENOMIC DNA]</scope>
    <source>
        <strain evidence="1 2">WP1</strain>
    </source>
</reference>
<dbReference type="SUPFAM" id="SSF56784">
    <property type="entry name" value="HAD-like"/>
    <property type="match status" value="1"/>
</dbReference>
<gene>
    <name evidence="1" type="ORF">A4R43_08655</name>
</gene>
<dbReference type="PANTHER" id="PTHR47478:SF1">
    <property type="entry name" value="PYRIMIDINE 5'-NUCLEOTIDASE YJJG"/>
    <property type="match status" value="1"/>
</dbReference>
<sequence>MGGAGRLERLGRQHRLWLITNGDAELQRRKVRLAGLDTVMERIFVSAEVGWAKPADRFYDHVEAEARRAGLRIALVIGDSVPKEIVPARARGWPVALIGGSPDAGVPTYARLADVRLPRNH</sequence>
<dbReference type="Gene3D" id="3.40.50.1000">
    <property type="entry name" value="HAD superfamily/HAD-like"/>
    <property type="match status" value="1"/>
</dbReference>
<evidence type="ECO:0000313" key="1">
    <source>
        <dbReference type="EMBL" id="AXB42591.1"/>
    </source>
</evidence>
<dbReference type="InterPro" id="IPR052550">
    <property type="entry name" value="Pyrimidine_5'-ntase_YjjG"/>
</dbReference>
<evidence type="ECO:0000313" key="2">
    <source>
        <dbReference type="Proteomes" id="UP000250434"/>
    </source>
</evidence>